<evidence type="ECO:0000256" key="4">
    <source>
        <dbReference type="ARBA" id="ARBA00022691"/>
    </source>
</evidence>
<dbReference type="NCBIfam" id="NF004019">
    <property type="entry name" value="PRK05481.1"/>
    <property type="match status" value="1"/>
</dbReference>
<feature type="binding site" evidence="9">
    <location>
        <position position="58"/>
    </location>
    <ligand>
        <name>[4Fe-4S] cluster</name>
        <dbReference type="ChEBI" id="CHEBI:49883"/>
        <label>2</label>
        <note>4Fe-4S-S-AdoMet</note>
    </ligand>
</feature>
<feature type="binding site" evidence="9">
    <location>
        <position position="32"/>
    </location>
    <ligand>
        <name>[4Fe-4S] cluster</name>
        <dbReference type="ChEBI" id="CHEBI:49883"/>
        <label>1</label>
    </ligand>
</feature>
<proteinExistence type="inferred from homology"/>
<gene>
    <name evidence="9" type="primary">lipA</name>
    <name evidence="11" type="ORF">AYP45_00680</name>
</gene>
<dbReference type="NCBIfam" id="TIGR00510">
    <property type="entry name" value="lipA"/>
    <property type="match status" value="1"/>
</dbReference>
<protein>
    <recommendedName>
        <fullName evidence="9">Lipoyl synthase</fullName>
        <ecNumber evidence="9">2.8.1.8</ecNumber>
    </recommendedName>
    <alternativeName>
        <fullName evidence="9">Lip-syn</fullName>
        <shortName evidence="9">LS</shortName>
    </alternativeName>
    <alternativeName>
        <fullName evidence="9">Lipoate synthase</fullName>
    </alternativeName>
    <alternativeName>
        <fullName evidence="9">Lipoic acid synthase</fullName>
    </alternativeName>
    <alternativeName>
        <fullName evidence="9">Sulfur insertion protein LipA</fullName>
    </alternativeName>
</protein>
<keyword evidence="2 9" id="KW-0963">Cytoplasm</keyword>
<name>A0A1V4AY26_9BACT</name>
<dbReference type="SMART" id="SM00729">
    <property type="entry name" value="Elp3"/>
    <property type="match status" value="1"/>
</dbReference>
<dbReference type="EMBL" id="AYTS01000007">
    <property type="protein sequence ID" value="OOP57929.1"/>
    <property type="molecule type" value="Genomic_DNA"/>
</dbReference>
<evidence type="ECO:0000256" key="8">
    <source>
        <dbReference type="ARBA" id="ARBA00047326"/>
    </source>
</evidence>
<reference evidence="11 12" key="1">
    <citation type="journal article" date="2017" name="Water Res.">
        <title>Discovery and metagenomic analysis of an anammox bacterial enrichment related to Candidatus "Brocadia caroliniensis" in a full-scale glycerol-fed nitritation-denitritation separate centrate treatment process.</title>
        <authorList>
            <person name="Park H."/>
            <person name="Brotto A.C."/>
            <person name="van Loosdrecht M.C."/>
            <person name="Chandran K."/>
        </authorList>
    </citation>
    <scope>NUCLEOTIDE SEQUENCE [LARGE SCALE GENOMIC DNA]</scope>
    <source>
        <strain evidence="11">26THWARD</strain>
    </source>
</reference>
<feature type="binding site" evidence="9">
    <location>
        <position position="62"/>
    </location>
    <ligand>
        <name>[4Fe-4S] cluster</name>
        <dbReference type="ChEBI" id="CHEBI:49883"/>
        <label>2</label>
        <note>4Fe-4S-S-AdoMet</note>
    </ligand>
</feature>
<keyword evidence="6 9" id="KW-0408">Iron</keyword>
<dbReference type="STRING" id="1004156.AYP45_00680"/>
<dbReference type="SFLD" id="SFLDS00029">
    <property type="entry name" value="Radical_SAM"/>
    <property type="match status" value="1"/>
</dbReference>
<dbReference type="HAMAP" id="MF_00206">
    <property type="entry name" value="Lipoyl_synth"/>
    <property type="match status" value="1"/>
</dbReference>
<dbReference type="SUPFAM" id="SSF102114">
    <property type="entry name" value="Radical SAM enzymes"/>
    <property type="match status" value="1"/>
</dbReference>
<dbReference type="PANTHER" id="PTHR10949">
    <property type="entry name" value="LIPOYL SYNTHASE"/>
    <property type="match status" value="1"/>
</dbReference>
<dbReference type="EC" id="2.8.1.8" evidence="9"/>
<evidence type="ECO:0000256" key="7">
    <source>
        <dbReference type="ARBA" id="ARBA00023014"/>
    </source>
</evidence>
<dbReference type="FunFam" id="3.20.20.70:FF:000040">
    <property type="entry name" value="Lipoyl synthase"/>
    <property type="match status" value="1"/>
</dbReference>
<dbReference type="InterPro" id="IPR058240">
    <property type="entry name" value="rSAM_sf"/>
</dbReference>
<dbReference type="InterPro" id="IPR007197">
    <property type="entry name" value="rSAM"/>
</dbReference>
<dbReference type="GO" id="GO:0009249">
    <property type="term" value="P:protein lipoylation"/>
    <property type="evidence" value="ECO:0007669"/>
    <property type="project" value="UniProtKB-UniRule"/>
</dbReference>
<keyword evidence="3 9" id="KW-0808">Transferase</keyword>
<comment type="function">
    <text evidence="9">Catalyzes the radical-mediated insertion of two sulfur atoms into the C-6 and C-8 positions of the octanoyl moiety bound to the lipoyl domains of lipoate-dependent enzymes, thereby converting the octanoylated domains into lipoylated derivatives.</text>
</comment>
<dbReference type="AlphaFoldDB" id="A0A1V4AY26"/>
<evidence type="ECO:0000256" key="9">
    <source>
        <dbReference type="HAMAP-Rule" id="MF_00206"/>
    </source>
</evidence>
<dbReference type="PIRSF" id="PIRSF005963">
    <property type="entry name" value="Lipoyl_synth"/>
    <property type="match status" value="1"/>
</dbReference>
<comment type="cofactor">
    <cofactor evidence="9">
        <name>[4Fe-4S] cluster</name>
        <dbReference type="ChEBI" id="CHEBI:49883"/>
    </cofactor>
    <text evidence="9">Binds 2 [4Fe-4S] clusters per subunit. One cluster is coordinated with 3 cysteines and an exchangeable S-adenosyl-L-methionine.</text>
</comment>
<sequence length="283" mass="32046">MRPHWLKIKLPSGKNFTEIKNILREERLHTVCEEAICPNIGECFEQRTATFLILGDICTRQCGFCAVTKGHPSMADKDEAQRIAAAIVKMKLSYVVITSVTRDDLPDGGASVYAETITLIRKYIKNCKIEVLIPDFRGSAAALETVINAGPDVVNHNIETISRLYSLVRPMANYEMSLKLLKNIHKKNPSLITKSGFMVGLGETWDEIINIMDDIKNAHCDMLTIGQYLSPKRNALPVVRYYEPEEFERLRYEGKNMGFKYVESGPLVRSSYHAKKQADKIFV</sequence>
<keyword evidence="5 9" id="KW-0479">Metal-binding</keyword>
<comment type="subcellular location">
    <subcellularLocation>
        <location evidence="9">Cytoplasm</location>
    </subcellularLocation>
</comment>
<dbReference type="Gene3D" id="3.20.20.70">
    <property type="entry name" value="Aldolase class I"/>
    <property type="match status" value="1"/>
</dbReference>
<dbReference type="UniPathway" id="UPA00538">
    <property type="reaction ID" value="UER00593"/>
</dbReference>
<evidence type="ECO:0000313" key="12">
    <source>
        <dbReference type="Proteomes" id="UP000189681"/>
    </source>
</evidence>
<feature type="binding site" evidence="9">
    <location>
        <position position="43"/>
    </location>
    <ligand>
        <name>[4Fe-4S] cluster</name>
        <dbReference type="ChEBI" id="CHEBI:49883"/>
        <label>1</label>
    </ligand>
</feature>
<dbReference type="PANTHER" id="PTHR10949:SF0">
    <property type="entry name" value="LIPOYL SYNTHASE, MITOCHONDRIAL"/>
    <property type="match status" value="1"/>
</dbReference>
<dbReference type="InterPro" id="IPR013785">
    <property type="entry name" value="Aldolase_TIM"/>
</dbReference>
<dbReference type="GO" id="GO:0016992">
    <property type="term" value="F:lipoate synthase activity"/>
    <property type="evidence" value="ECO:0007669"/>
    <property type="project" value="UniProtKB-UniRule"/>
</dbReference>
<keyword evidence="1 9" id="KW-0004">4Fe-4S</keyword>
<comment type="catalytic activity">
    <reaction evidence="8 9">
        <text>[[Fe-S] cluster scaffold protein carrying a second [4Fe-4S](2+) cluster] + N(6)-octanoyl-L-lysyl-[protein] + 2 oxidized [2Fe-2S]-[ferredoxin] + 2 S-adenosyl-L-methionine + 4 H(+) = [[Fe-S] cluster scaffold protein] + N(6)-[(R)-dihydrolipoyl]-L-lysyl-[protein] + 4 Fe(3+) + 2 hydrogen sulfide + 2 5'-deoxyadenosine + 2 L-methionine + 2 reduced [2Fe-2S]-[ferredoxin]</text>
        <dbReference type="Rhea" id="RHEA:16585"/>
        <dbReference type="Rhea" id="RHEA-COMP:9928"/>
        <dbReference type="Rhea" id="RHEA-COMP:10000"/>
        <dbReference type="Rhea" id="RHEA-COMP:10001"/>
        <dbReference type="Rhea" id="RHEA-COMP:10475"/>
        <dbReference type="Rhea" id="RHEA-COMP:14568"/>
        <dbReference type="Rhea" id="RHEA-COMP:14569"/>
        <dbReference type="ChEBI" id="CHEBI:15378"/>
        <dbReference type="ChEBI" id="CHEBI:17319"/>
        <dbReference type="ChEBI" id="CHEBI:29034"/>
        <dbReference type="ChEBI" id="CHEBI:29919"/>
        <dbReference type="ChEBI" id="CHEBI:33722"/>
        <dbReference type="ChEBI" id="CHEBI:33737"/>
        <dbReference type="ChEBI" id="CHEBI:33738"/>
        <dbReference type="ChEBI" id="CHEBI:57844"/>
        <dbReference type="ChEBI" id="CHEBI:59789"/>
        <dbReference type="ChEBI" id="CHEBI:78809"/>
        <dbReference type="ChEBI" id="CHEBI:83100"/>
        <dbReference type="EC" id="2.8.1.8"/>
    </reaction>
</comment>
<dbReference type="GO" id="GO:0005737">
    <property type="term" value="C:cytoplasm"/>
    <property type="evidence" value="ECO:0007669"/>
    <property type="project" value="UniProtKB-SubCell"/>
</dbReference>
<comment type="caution">
    <text evidence="11">The sequence shown here is derived from an EMBL/GenBank/DDBJ whole genome shotgun (WGS) entry which is preliminary data.</text>
</comment>
<dbReference type="InterPro" id="IPR003698">
    <property type="entry name" value="Lipoyl_synth"/>
</dbReference>
<comment type="similarity">
    <text evidence="9">Belongs to the radical SAM superfamily. Lipoyl synthase family.</text>
</comment>
<dbReference type="Pfam" id="PF16881">
    <property type="entry name" value="LIAS_N"/>
    <property type="match status" value="1"/>
</dbReference>
<dbReference type="InterPro" id="IPR006638">
    <property type="entry name" value="Elp3/MiaA/NifB-like_rSAM"/>
</dbReference>
<feature type="domain" description="Radical SAM core" evidence="10">
    <location>
        <begin position="44"/>
        <end position="260"/>
    </location>
</feature>
<dbReference type="InterPro" id="IPR031691">
    <property type="entry name" value="LIAS_N"/>
</dbReference>
<accession>A0A1V4AY26</accession>
<dbReference type="GO" id="GO:0051539">
    <property type="term" value="F:4 iron, 4 sulfur cluster binding"/>
    <property type="evidence" value="ECO:0007669"/>
    <property type="project" value="UniProtKB-UniRule"/>
</dbReference>
<feature type="binding site" evidence="9">
    <location>
        <position position="271"/>
    </location>
    <ligand>
        <name>[4Fe-4S] cluster</name>
        <dbReference type="ChEBI" id="CHEBI:49883"/>
        <label>1</label>
    </ligand>
</feature>
<evidence type="ECO:0000256" key="1">
    <source>
        <dbReference type="ARBA" id="ARBA00022485"/>
    </source>
</evidence>
<evidence type="ECO:0000256" key="6">
    <source>
        <dbReference type="ARBA" id="ARBA00023004"/>
    </source>
</evidence>
<evidence type="ECO:0000256" key="5">
    <source>
        <dbReference type="ARBA" id="ARBA00022723"/>
    </source>
</evidence>
<dbReference type="SFLD" id="SFLDF00271">
    <property type="entry name" value="lipoyl_synthase"/>
    <property type="match status" value="1"/>
</dbReference>
<dbReference type="SFLD" id="SFLDG01058">
    <property type="entry name" value="lipoyl_synthase_like"/>
    <property type="match status" value="1"/>
</dbReference>
<feature type="binding site" evidence="9">
    <location>
        <position position="65"/>
    </location>
    <ligand>
        <name>[4Fe-4S] cluster</name>
        <dbReference type="ChEBI" id="CHEBI:49883"/>
        <label>2</label>
        <note>4Fe-4S-S-AdoMet</note>
    </ligand>
</feature>
<comment type="pathway">
    <text evidence="9">Protein modification; protein lipoylation via endogenous pathway; protein N(6)-(lipoyl)lysine from octanoyl-[acyl-carrier-protein]: step 2/2.</text>
</comment>
<dbReference type="NCBIfam" id="NF009544">
    <property type="entry name" value="PRK12928.1"/>
    <property type="match status" value="1"/>
</dbReference>
<organism evidence="11 12">
    <name type="scientific">Candidatus Brocadia carolinensis</name>
    <dbReference type="NCBI Taxonomy" id="1004156"/>
    <lineage>
        <taxon>Bacteria</taxon>
        <taxon>Pseudomonadati</taxon>
        <taxon>Planctomycetota</taxon>
        <taxon>Candidatus Brocadiia</taxon>
        <taxon>Candidatus Brocadiales</taxon>
        <taxon>Candidatus Brocadiaceae</taxon>
        <taxon>Candidatus Brocadia</taxon>
    </lineage>
</organism>
<dbReference type="PROSITE" id="PS51918">
    <property type="entry name" value="RADICAL_SAM"/>
    <property type="match status" value="1"/>
</dbReference>
<dbReference type="Pfam" id="PF04055">
    <property type="entry name" value="Radical_SAM"/>
    <property type="match status" value="1"/>
</dbReference>
<evidence type="ECO:0000256" key="3">
    <source>
        <dbReference type="ARBA" id="ARBA00022679"/>
    </source>
</evidence>
<evidence type="ECO:0000313" key="11">
    <source>
        <dbReference type="EMBL" id="OOP57929.1"/>
    </source>
</evidence>
<evidence type="ECO:0000259" key="10">
    <source>
        <dbReference type="PROSITE" id="PS51918"/>
    </source>
</evidence>
<evidence type="ECO:0000256" key="2">
    <source>
        <dbReference type="ARBA" id="ARBA00022490"/>
    </source>
</evidence>
<dbReference type="Proteomes" id="UP000189681">
    <property type="component" value="Unassembled WGS sequence"/>
</dbReference>
<feature type="binding site" evidence="9">
    <location>
        <position position="37"/>
    </location>
    <ligand>
        <name>[4Fe-4S] cluster</name>
        <dbReference type="ChEBI" id="CHEBI:49883"/>
        <label>1</label>
    </ligand>
</feature>
<keyword evidence="7 9" id="KW-0411">Iron-sulfur</keyword>
<dbReference type="GO" id="GO:0046872">
    <property type="term" value="F:metal ion binding"/>
    <property type="evidence" value="ECO:0007669"/>
    <property type="project" value="UniProtKB-KW"/>
</dbReference>
<keyword evidence="4 9" id="KW-0949">S-adenosyl-L-methionine</keyword>